<keyword evidence="2" id="KW-0732">Signal</keyword>
<comment type="caution">
    <text evidence="4">The sequence shown here is derived from an EMBL/GenBank/DDBJ whole genome shotgun (WGS) entry which is preliminary data.</text>
</comment>
<sequence length="151" mass="18120">MAIKNFRMFATILIMFQLAGNKYLHNQYMNYYNILGISNNSTHEQIKQAYRNLAKQHHPDKNPQSAEFRIISEAYRILSNPDLRSRYDQIQAQMDRQLSLYKMIRNFINGKQERTELNNDTNTRDTEFIGDESKNREVTQIQKKKIRKNYH</sequence>
<evidence type="ECO:0000259" key="3">
    <source>
        <dbReference type="PROSITE" id="PS50076"/>
    </source>
</evidence>
<reference evidence="4" key="1">
    <citation type="submission" date="2021-01" db="EMBL/GenBank/DDBJ databases">
        <authorList>
            <consortium name="Genoscope - CEA"/>
            <person name="William W."/>
        </authorList>
    </citation>
    <scope>NUCLEOTIDE SEQUENCE</scope>
</reference>
<feature type="signal peptide" evidence="2">
    <location>
        <begin position="1"/>
        <end position="21"/>
    </location>
</feature>
<dbReference type="SMART" id="SM00271">
    <property type="entry name" value="DnaJ"/>
    <property type="match status" value="1"/>
</dbReference>
<dbReference type="GO" id="GO:0005783">
    <property type="term" value="C:endoplasmic reticulum"/>
    <property type="evidence" value="ECO:0007669"/>
    <property type="project" value="TreeGrafter"/>
</dbReference>
<dbReference type="CDD" id="cd06257">
    <property type="entry name" value="DnaJ"/>
    <property type="match status" value="1"/>
</dbReference>
<dbReference type="InterPro" id="IPR051948">
    <property type="entry name" value="Hsp70_co-chaperone_J-domain"/>
</dbReference>
<dbReference type="GO" id="GO:0036503">
    <property type="term" value="P:ERAD pathway"/>
    <property type="evidence" value="ECO:0007669"/>
    <property type="project" value="TreeGrafter"/>
</dbReference>
<dbReference type="InterPro" id="IPR001623">
    <property type="entry name" value="DnaJ_domain"/>
</dbReference>
<evidence type="ECO:0000313" key="5">
    <source>
        <dbReference type="Proteomes" id="UP000692954"/>
    </source>
</evidence>
<dbReference type="AlphaFoldDB" id="A0A8S1QMX0"/>
<dbReference type="PANTHER" id="PTHR44360:SF1">
    <property type="entry name" value="DNAJ HOMOLOG SUBFAMILY B MEMBER 9"/>
    <property type="match status" value="1"/>
</dbReference>
<protein>
    <recommendedName>
        <fullName evidence="3">J domain-containing protein</fullName>
    </recommendedName>
</protein>
<feature type="domain" description="J" evidence="3">
    <location>
        <begin position="30"/>
        <end position="91"/>
    </location>
</feature>
<keyword evidence="1" id="KW-0143">Chaperone</keyword>
<dbReference type="FunFam" id="1.10.287.110:FF:000300">
    <property type="entry name" value="Uncharacterized protein"/>
    <property type="match status" value="1"/>
</dbReference>
<dbReference type="GO" id="GO:0051787">
    <property type="term" value="F:misfolded protein binding"/>
    <property type="evidence" value="ECO:0007669"/>
    <property type="project" value="TreeGrafter"/>
</dbReference>
<keyword evidence="5" id="KW-1185">Reference proteome</keyword>
<dbReference type="PANTHER" id="PTHR44360">
    <property type="entry name" value="DNAJ HOMOLOG SUBFAMILY B MEMBER 9"/>
    <property type="match status" value="1"/>
</dbReference>
<dbReference type="PROSITE" id="PS50076">
    <property type="entry name" value="DNAJ_2"/>
    <property type="match status" value="1"/>
</dbReference>
<dbReference type="Proteomes" id="UP000692954">
    <property type="component" value="Unassembled WGS sequence"/>
</dbReference>
<gene>
    <name evidence="4" type="ORF">PSON_ATCC_30995.1.T1110028</name>
</gene>
<feature type="chain" id="PRO_5035864632" description="J domain-containing protein" evidence="2">
    <location>
        <begin position="22"/>
        <end position="151"/>
    </location>
</feature>
<dbReference type="EMBL" id="CAJJDN010000111">
    <property type="protein sequence ID" value="CAD8116441.1"/>
    <property type="molecule type" value="Genomic_DNA"/>
</dbReference>
<organism evidence="4 5">
    <name type="scientific">Paramecium sonneborni</name>
    <dbReference type="NCBI Taxonomy" id="65129"/>
    <lineage>
        <taxon>Eukaryota</taxon>
        <taxon>Sar</taxon>
        <taxon>Alveolata</taxon>
        <taxon>Ciliophora</taxon>
        <taxon>Intramacronucleata</taxon>
        <taxon>Oligohymenophorea</taxon>
        <taxon>Peniculida</taxon>
        <taxon>Parameciidae</taxon>
        <taxon>Paramecium</taxon>
    </lineage>
</organism>
<dbReference type="OrthoDB" id="10250354at2759"/>
<evidence type="ECO:0000313" key="4">
    <source>
        <dbReference type="EMBL" id="CAD8116441.1"/>
    </source>
</evidence>
<name>A0A8S1QMX0_9CILI</name>
<evidence type="ECO:0000256" key="1">
    <source>
        <dbReference type="ARBA" id="ARBA00023186"/>
    </source>
</evidence>
<dbReference type="GO" id="GO:0051087">
    <property type="term" value="F:protein-folding chaperone binding"/>
    <property type="evidence" value="ECO:0007669"/>
    <property type="project" value="TreeGrafter"/>
</dbReference>
<evidence type="ECO:0000256" key="2">
    <source>
        <dbReference type="SAM" id="SignalP"/>
    </source>
</evidence>
<proteinExistence type="predicted"/>
<dbReference type="Pfam" id="PF00226">
    <property type="entry name" value="DnaJ"/>
    <property type="match status" value="1"/>
</dbReference>
<accession>A0A8S1QMX0</accession>